<protein>
    <submittedName>
        <fullName evidence="1">Uncharacterized protein</fullName>
    </submittedName>
</protein>
<keyword evidence="2" id="KW-1185">Reference proteome</keyword>
<sequence length="196" mass="22477">MPSSNQTGNHRNPYRLWSVEQIGMSILSKMGKRFVYKRIYGELGAGVEPDGWDDDQVKGTLLNSETRLLFKGWINSELFLEWFQFFIDSVPAARPLKWLGAVESIYLGFLYTLFICNNHWNSESKSRNFLRVTGTRFLIHRRTNIFTCMGNKNAFIKAGALNYVVSKKSVLPSMLTETGRMVPESSPQELTTSYEV</sequence>
<evidence type="ECO:0000313" key="1">
    <source>
        <dbReference type="EMBL" id="KAJ8895828.1"/>
    </source>
</evidence>
<name>A0ABQ9IGM0_9NEOP</name>
<dbReference type="EMBL" id="JARBHB010000001">
    <property type="protein sequence ID" value="KAJ8895828.1"/>
    <property type="molecule type" value="Genomic_DNA"/>
</dbReference>
<reference evidence="1 2" key="1">
    <citation type="submission" date="2023-02" db="EMBL/GenBank/DDBJ databases">
        <title>LHISI_Scaffold_Assembly.</title>
        <authorList>
            <person name="Stuart O.P."/>
            <person name="Cleave R."/>
            <person name="Magrath M.J.L."/>
            <person name="Mikheyev A.S."/>
        </authorList>
    </citation>
    <scope>NUCLEOTIDE SEQUENCE [LARGE SCALE GENOMIC DNA]</scope>
    <source>
        <strain evidence="1">Daus_M_001</strain>
        <tissue evidence="1">Leg muscle</tissue>
    </source>
</reference>
<organism evidence="1 2">
    <name type="scientific">Dryococelus australis</name>
    <dbReference type="NCBI Taxonomy" id="614101"/>
    <lineage>
        <taxon>Eukaryota</taxon>
        <taxon>Metazoa</taxon>
        <taxon>Ecdysozoa</taxon>
        <taxon>Arthropoda</taxon>
        <taxon>Hexapoda</taxon>
        <taxon>Insecta</taxon>
        <taxon>Pterygota</taxon>
        <taxon>Neoptera</taxon>
        <taxon>Polyneoptera</taxon>
        <taxon>Phasmatodea</taxon>
        <taxon>Verophasmatodea</taxon>
        <taxon>Anareolatae</taxon>
        <taxon>Phasmatidae</taxon>
        <taxon>Eurycanthinae</taxon>
        <taxon>Dryococelus</taxon>
    </lineage>
</organism>
<dbReference type="Proteomes" id="UP001159363">
    <property type="component" value="Chromosome 1"/>
</dbReference>
<gene>
    <name evidence="1" type="ORF">PR048_001166</name>
</gene>
<accession>A0ABQ9IGM0</accession>
<evidence type="ECO:0000313" key="2">
    <source>
        <dbReference type="Proteomes" id="UP001159363"/>
    </source>
</evidence>
<proteinExistence type="predicted"/>
<comment type="caution">
    <text evidence="1">The sequence shown here is derived from an EMBL/GenBank/DDBJ whole genome shotgun (WGS) entry which is preliminary data.</text>
</comment>